<dbReference type="EMBL" id="MLCA01000001">
    <property type="protein sequence ID" value="MEE7489889.1"/>
    <property type="molecule type" value="Genomic_DNA"/>
</dbReference>
<keyword evidence="3" id="KW-1185">Reference proteome</keyword>
<comment type="caution">
    <text evidence="2">The sequence shown here is derived from an EMBL/GenBank/DDBJ whole genome shotgun (WGS) entry which is preliminary data.</text>
</comment>
<evidence type="ECO:0000313" key="3">
    <source>
        <dbReference type="Proteomes" id="UP001355206"/>
    </source>
</evidence>
<reference evidence="2 3" key="1">
    <citation type="journal article" date="2012" name="Genet. Mol. Biol.">
        <title>Analysis of 16S rRNA and mxaF genes revealing insights into Methylobacterium niche-specific plant association.</title>
        <authorList>
            <person name="Dourado M.N."/>
            <person name="Andreote F.D."/>
            <person name="Dini-Andreote F."/>
            <person name="Conti R."/>
            <person name="Araujo J.M."/>
            <person name="Araujo W.L."/>
        </authorList>
    </citation>
    <scope>NUCLEOTIDE SEQUENCE [LARGE SCALE GENOMIC DNA]</scope>
    <source>
        <strain evidence="2 3">TC3-10</strain>
    </source>
</reference>
<sequence>MAFPDPNEPSATSINDLELVNTLIARKESGDPVDADILALLADMERLGLTDTDAYATLDAYRPGPTTGATGGDEAEAEAKF</sequence>
<proteinExistence type="predicted"/>
<feature type="region of interest" description="Disordered" evidence="1">
    <location>
        <begin position="61"/>
        <end position="81"/>
    </location>
</feature>
<protein>
    <submittedName>
        <fullName evidence="2">Uncharacterized protein</fullName>
    </submittedName>
</protein>
<accession>A0ABU7TK53</accession>
<evidence type="ECO:0000256" key="1">
    <source>
        <dbReference type="SAM" id="MobiDB-lite"/>
    </source>
</evidence>
<name>A0ABU7TK53_9HYPH</name>
<dbReference type="Proteomes" id="UP001355206">
    <property type="component" value="Unassembled WGS sequence"/>
</dbReference>
<evidence type="ECO:0000313" key="2">
    <source>
        <dbReference type="EMBL" id="MEE7489889.1"/>
    </source>
</evidence>
<organism evidence="2 3">
    <name type="scientific">Methylobacterium oryzae</name>
    <dbReference type="NCBI Taxonomy" id="334852"/>
    <lineage>
        <taxon>Bacteria</taxon>
        <taxon>Pseudomonadati</taxon>
        <taxon>Pseudomonadota</taxon>
        <taxon>Alphaproteobacteria</taxon>
        <taxon>Hyphomicrobiales</taxon>
        <taxon>Methylobacteriaceae</taxon>
        <taxon>Methylobacterium</taxon>
    </lineage>
</organism>
<dbReference type="RefSeq" id="WP_331301020.1">
    <property type="nucleotide sequence ID" value="NZ_MLCA01000001.1"/>
</dbReference>
<gene>
    <name evidence="2" type="ORF">MOTC310_05155</name>
</gene>